<organism evidence="1 2">
    <name type="scientific">Novipirellula galeiformis</name>
    <dbReference type="NCBI Taxonomy" id="2528004"/>
    <lineage>
        <taxon>Bacteria</taxon>
        <taxon>Pseudomonadati</taxon>
        <taxon>Planctomycetota</taxon>
        <taxon>Planctomycetia</taxon>
        <taxon>Pirellulales</taxon>
        <taxon>Pirellulaceae</taxon>
        <taxon>Novipirellula</taxon>
    </lineage>
</organism>
<dbReference type="AlphaFoldDB" id="A0A5C6C8P9"/>
<dbReference type="Proteomes" id="UP000316304">
    <property type="component" value="Unassembled WGS sequence"/>
</dbReference>
<name>A0A5C6C8P9_9BACT</name>
<dbReference type="EMBL" id="SJPT01000008">
    <property type="protein sequence ID" value="TWU20552.1"/>
    <property type="molecule type" value="Genomic_DNA"/>
</dbReference>
<gene>
    <name evidence="1" type="ORF">Pla52o_44300</name>
</gene>
<accession>A0A5C6C8P9</accession>
<reference evidence="1 2" key="1">
    <citation type="submission" date="2019-02" db="EMBL/GenBank/DDBJ databases">
        <title>Deep-cultivation of Planctomycetes and their phenomic and genomic characterization uncovers novel biology.</title>
        <authorList>
            <person name="Wiegand S."/>
            <person name="Jogler M."/>
            <person name="Boedeker C."/>
            <person name="Pinto D."/>
            <person name="Vollmers J."/>
            <person name="Rivas-Marin E."/>
            <person name="Kohn T."/>
            <person name="Peeters S.H."/>
            <person name="Heuer A."/>
            <person name="Rast P."/>
            <person name="Oberbeckmann S."/>
            <person name="Bunk B."/>
            <person name="Jeske O."/>
            <person name="Meyerdierks A."/>
            <person name="Storesund J.E."/>
            <person name="Kallscheuer N."/>
            <person name="Luecker S."/>
            <person name="Lage O.M."/>
            <person name="Pohl T."/>
            <person name="Merkel B.J."/>
            <person name="Hornburger P."/>
            <person name="Mueller R.-W."/>
            <person name="Bruemmer F."/>
            <person name="Labrenz M."/>
            <person name="Spormann A.M."/>
            <person name="Op Den Camp H."/>
            <person name="Overmann J."/>
            <person name="Amann R."/>
            <person name="Jetten M.S.M."/>
            <person name="Mascher T."/>
            <person name="Medema M.H."/>
            <person name="Devos D.P."/>
            <person name="Kaster A.-K."/>
            <person name="Ovreas L."/>
            <person name="Rohde M."/>
            <person name="Galperin M.Y."/>
            <person name="Jogler C."/>
        </authorList>
    </citation>
    <scope>NUCLEOTIDE SEQUENCE [LARGE SCALE GENOMIC DNA]</scope>
    <source>
        <strain evidence="1 2">Pla52o</strain>
    </source>
</reference>
<keyword evidence="2" id="KW-1185">Reference proteome</keyword>
<sequence>MTSNEVLQLLLPSKQHSANNHSCRWIPILRVHLDEQNSSLLLPRATEEGVRHRAGGSENKSHVDSVSWWERYRLAVAPFAHFGF</sequence>
<evidence type="ECO:0000313" key="1">
    <source>
        <dbReference type="EMBL" id="TWU20552.1"/>
    </source>
</evidence>
<comment type="caution">
    <text evidence="1">The sequence shown here is derived from an EMBL/GenBank/DDBJ whole genome shotgun (WGS) entry which is preliminary data.</text>
</comment>
<proteinExistence type="predicted"/>
<protein>
    <submittedName>
        <fullName evidence="1">Uncharacterized protein</fullName>
    </submittedName>
</protein>
<evidence type="ECO:0000313" key="2">
    <source>
        <dbReference type="Proteomes" id="UP000316304"/>
    </source>
</evidence>